<organism evidence="1 2">
    <name type="scientific">Vibrio genomosp. F10 str. ZF-129</name>
    <dbReference type="NCBI Taxonomy" id="1187848"/>
    <lineage>
        <taxon>Bacteria</taxon>
        <taxon>Pseudomonadati</taxon>
        <taxon>Pseudomonadota</taxon>
        <taxon>Gammaproteobacteria</taxon>
        <taxon>Vibrionales</taxon>
        <taxon>Vibrionaceae</taxon>
        <taxon>Vibrio</taxon>
    </lineage>
</organism>
<comment type="caution">
    <text evidence="1">The sequence shown here is derived from an EMBL/GenBank/DDBJ whole genome shotgun (WGS) entry which is preliminary data.</text>
</comment>
<proteinExistence type="predicted"/>
<accession>A0A1E5BAE2</accession>
<evidence type="ECO:0000313" key="1">
    <source>
        <dbReference type="EMBL" id="OEE30863.1"/>
    </source>
</evidence>
<sequence length="185" mass="22103">MIEDKFTNIYRLPHSIQIRIGKWQRTLRGTSDLVLHEALQIRNAQFRTHKMSPKGWHVNLFNVDHISITHHNKYIQTAMRSMIDRKVAYQRIFLSSMPLEQAEPALVDFKKEWIRNHNRIAKKYNQIKLKEFMNLAFEEADTLYPSLPKGMFDKALWNRLVNSEFGKENKYNNPFYVKKNLTIQP</sequence>
<dbReference type="RefSeq" id="WP_017039171.1">
    <property type="nucleotide sequence ID" value="NZ_AJYQ02000137.1"/>
</dbReference>
<dbReference type="EMBL" id="AJYQ02000137">
    <property type="protein sequence ID" value="OEE30863.1"/>
    <property type="molecule type" value="Genomic_DNA"/>
</dbReference>
<gene>
    <name evidence="1" type="ORF">A1QO_16180</name>
</gene>
<protein>
    <submittedName>
        <fullName evidence="1">Uncharacterized protein</fullName>
    </submittedName>
</protein>
<reference evidence="1 2" key="1">
    <citation type="journal article" date="2012" name="Science">
        <title>Ecological populations of bacteria act as socially cohesive units of antibiotic production and resistance.</title>
        <authorList>
            <person name="Cordero O.X."/>
            <person name="Wildschutte H."/>
            <person name="Kirkup B."/>
            <person name="Proehl S."/>
            <person name="Ngo L."/>
            <person name="Hussain F."/>
            <person name="Le Roux F."/>
            <person name="Mincer T."/>
            <person name="Polz M.F."/>
        </authorList>
    </citation>
    <scope>NUCLEOTIDE SEQUENCE [LARGE SCALE GENOMIC DNA]</scope>
    <source>
        <strain evidence="1 2">ZF-129</strain>
    </source>
</reference>
<dbReference type="OrthoDB" id="5893766at2"/>
<evidence type="ECO:0000313" key="2">
    <source>
        <dbReference type="Proteomes" id="UP000094741"/>
    </source>
</evidence>
<dbReference type="AlphaFoldDB" id="A0A1E5BAE2"/>
<dbReference type="eggNOG" id="ENOG5031CD7">
    <property type="taxonomic scope" value="Bacteria"/>
</dbReference>
<name>A0A1E5BAE2_9VIBR</name>
<dbReference type="Proteomes" id="UP000094741">
    <property type="component" value="Unassembled WGS sequence"/>
</dbReference>